<reference evidence="2 3" key="1">
    <citation type="submission" date="2018-04" db="EMBL/GenBank/DDBJ databases">
        <title>Draft Genome Sequence of Phosphate-Solubilizing Chryseobacterium sp. ISE14 that is a Biocontrol and Plant Growth-Promoting Rhizobacterium Isolated from Cucumber.</title>
        <authorList>
            <person name="Jeong J.-J."/>
            <person name="Sang M.K."/>
            <person name="Choi I.-G."/>
            <person name="Kim K.D."/>
        </authorList>
    </citation>
    <scope>NUCLEOTIDE SEQUENCE [LARGE SCALE GENOMIC DNA]</scope>
    <source>
        <strain evidence="2 3">ISE14</strain>
    </source>
</reference>
<keyword evidence="3" id="KW-1185">Reference proteome</keyword>
<keyword evidence="1" id="KW-0812">Transmembrane</keyword>
<organism evidence="2 3">
    <name type="scientific">Chryseobacterium phosphatilyticum</name>
    <dbReference type="NCBI Taxonomy" id="475075"/>
    <lineage>
        <taxon>Bacteria</taxon>
        <taxon>Pseudomonadati</taxon>
        <taxon>Bacteroidota</taxon>
        <taxon>Flavobacteriia</taxon>
        <taxon>Flavobacteriales</taxon>
        <taxon>Weeksellaceae</taxon>
        <taxon>Chryseobacterium group</taxon>
        <taxon>Chryseobacterium</taxon>
    </lineage>
</organism>
<feature type="transmembrane region" description="Helical" evidence="1">
    <location>
        <begin position="103"/>
        <end position="122"/>
    </location>
</feature>
<gene>
    <name evidence="2" type="ORF">C1631_017170</name>
</gene>
<keyword evidence="1" id="KW-1133">Transmembrane helix</keyword>
<evidence type="ECO:0000313" key="2">
    <source>
        <dbReference type="EMBL" id="PWN68426.1"/>
    </source>
</evidence>
<protein>
    <submittedName>
        <fullName evidence="2">Uncharacterized protein</fullName>
    </submittedName>
</protein>
<evidence type="ECO:0000313" key="3">
    <source>
        <dbReference type="Proteomes" id="UP000236594"/>
    </source>
</evidence>
<comment type="caution">
    <text evidence="2">The sequence shown here is derived from an EMBL/GenBank/DDBJ whole genome shotgun (WGS) entry which is preliminary data.</text>
</comment>
<evidence type="ECO:0000256" key="1">
    <source>
        <dbReference type="SAM" id="Phobius"/>
    </source>
</evidence>
<accession>A0A316X6N3</accession>
<keyword evidence="1" id="KW-0472">Membrane</keyword>
<name>A0A316X6N3_9FLAO</name>
<sequence>MEPASKKIQKATQKPLTQSIQQNRIGLNKLTIEIIASAFVLISAILPFLNNIVGYFVDVNVQLENNVGERRLDLDSTIYFLSISSCVIFLALGGLFRANRYTFYVALVAGYFHLVTYIKFIFFNENEITAIADIAIVLVLILIIFLVFKLDNYYRKLHLLDQFNNSTLDRFSTILFKRNEIEENE</sequence>
<feature type="transmembrane region" description="Helical" evidence="1">
    <location>
        <begin position="34"/>
        <end position="57"/>
    </location>
</feature>
<dbReference type="RefSeq" id="WP_103247570.1">
    <property type="nucleotide sequence ID" value="NZ_PPED02000004.1"/>
</dbReference>
<feature type="transmembrane region" description="Helical" evidence="1">
    <location>
        <begin position="128"/>
        <end position="148"/>
    </location>
</feature>
<dbReference type="Proteomes" id="UP000236594">
    <property type="component" value="Unassembled WGS sequence"/>
</dbReference>
<feature type="transmembrane region" description="Helical" evidence="1">
    <location>
        <begin position="77"/>
        <end position="96"/>
    </location>
</feature>
<dbReference type="EMBL" id="PPED02000004">
    <property type="protein sequence ID" value="PWN68426.1"/>
    <property type="molecule type" value="Genomic_DNA"/>
</dbReference>
<dbReference type="AlphaFoldDB" id="A0A316X6N3"/>
<proteinExistence type="predicted"/>